<name>K6V465_9ACTN</name>
<dbReference type="EMBL" id="BAHC01000119">
    <property type="protein sequence ID" value="GAB90898.1"/>
    <property type="molecule type" value="Genomic_DNA"/>
</dbReference>
<dbReference type="PANTHER" id="PTHR19328:SF13">
    <property type="entry name" value="HIPL1 PROTEIN"/>
    <property type="match status" value="1"/>
</dbReference>
<dbReference type="InterPro" id="IPR011041">
    <property type="entry name" value="Quinoprot_gluc/sorb_DH_b-prop"/>
</dbReference>
<dbReference type="RefSeq" id="WP_006334061.1">
    <property type="nucleotide sequence ID" value="NZ_BAHC01000119.1"/>
</dbReference>
<gene>
    <name evidence="2" type="ORF">GORHZ_119_00250</name>
</gene>
<dbReference type="InterPro" id="IPR012938">
    <property type="entry name" value="Glc/Sorbosone_DH"/>
</dbReference>
<evidence type="ECO:0000313" key="2">
    <source>
        <dbReference type="EMBL" id="GAB90898.1"/>
    </source>
</evidence>
<sequence>MAALVVGLVVGLVLVVGGAVGAGRAGAAPTLSATVVATGLDHPWDVLVAPDGGILVSERAGRFVAIRPGGRTRTVQADLSRLYVHKEAGLMGLAVDPGFAANRRIYSCQAERTGPAGIDVPGSVAILPIPWPNTGQVVNVVAWRVSPDWSRMDRERTVLTGIPVTSSGRHAGCGLAAAPDGTLYVGTGDNAEPTNPQNRSSLAGKVLHINADGTPAAGNPDPSSPVFTLGHRNVQGVAIQPGSGRVYGIEQGTDVDDELNLLRAGGNYGYRPDRAPFIYDESVPMTDPVRVPGALGPVWRSGDPTIATPALQFLPASGWGAYDTAVVISAQKGERLVFVNLSADGTRVVRATEALHGRFGRLRGLAVDRDGSLLVSTDNGDHADRILRVRAG</sequence>
<dbReference type="PANTHER" id="PTHR19328">
    <property type="entry name" value="HEDGEHOG-INTERACTING PROTEIN"/>
    <property type="match status" value="1"/>
</dbReference>
<protein>
    <recommendedName>
        <fullName evidence="1">Glucose/Sorbosone dehydrogenase domain-containing protein</fullName>
    </recommendedName>
</protein>
<dbReference type="STRING" id="1108045.GORHZ_119_00250"/>
<comment type="caution">
    <text evidence="2">The sequence shown here is derived from an EMBL/GenBank/DDBJ whole genome shotgun (WGS) entry which is preliminary data.</text>
</comment>
<dbReference type="Gene3D" id="2.120.10.30">
    <property type="entry name" value="TolB, C-terminal domain"/>
    <property type="match status" value="1"/>
</dbReference>
<dbReference type="Proteomes" id="UP000008363">
    <property type="component" value="Unassembled WGS sequence"/>
</dbReference>
<feature type="domain" description="Glucose/Sorbosone dehydrogenase" evidence="1">
    <location>
        <begin position="40"/>
        <end position="381"/>
    </location>
</feature>
<dbReference type="Pfam" id="PF07995">
    <property type="entry name" value="GSDH"/>
    <property type="match status" value="1"/>
</dbReference>
<proteinExistence type="predicted"/>
<reference evidence="2 3" key="1">
    <citation type="submission" date="2012-08" db="EMBL/GenBank/DDBJ databases">
        <title>Whole genome shotgun sequence of Gordonia rhizosphera NBRC 16068.</title>
        <authorList>
            <person name="Takarada H."/>
            <person name="Isaki S."/>
            <person name="Hosoyama A."/>
            <person name="Tsuchikane K."/>
            <person name="Katsumata H."/>
            <person name="Baba S."/>
            <person name="Ohji S."/>
            <person name="Yamazaki S."/>
            <person name="Fujita N."/>
        </authorList>
    </citation>
    <scope>NUCLEOTIDE SEQUENCE [LARGE SCALE GENOMIC DNA]</scope>
    <source>
        <strain evidence="2 3">NBRC 16068</strain>
    </source>
</reference>
<evidence type="ECO:0000259" key="1">
    <source>
        <dbReference type="Pfam" id="PF07995"/>
    </source>
</evidence>
<evidence type="ECO:0000313" key="3">
    <source>
        <dbReference type="Proteomes" id="UP000008363"/>
    </source>
</evidence>
<accession>K6V465</accession>
<dbReference type="InterPro" id="IPR011042">
    <property type="entry name" value="6-blade_b-propeller_TolB-like"/>
</dbReference>
<dbReference type="SUPFAM" id="SSF50952">
    <property type="entry name" value="Soluble quinoprotein glucose dehydrogenase"/>
    <property type="match status" value="1"/>
</dbReference>
<organism evidence="2 3">
    <name type="scientific">Gordonia rhizosphera NBRC 16068</name>
    <dbReference type="NCBI Taxonomy" id="1108045"/>
    <lineage>
        <taxon>Bacteria</taxon>
        <taxon>Bacillati</taxon>
        <taxon>Actinomycetota</taxon>
        <taxon>Actinomycetes</taxon>
        <taxon>Mycobacteriales</taxon>
        <taxon>Gordoniaceae</taxon>
        <taxon>Gordonia</taxon>
    </lineage>
</organism>
<dbReference type="eggNOG" id="COG2133">
    <property type="taxonomic scope" value="Bacteria"/>
</dbReference>
<keyword evidence="3" id="KW-1185">Reference proteome</keyword>
<dbReference type="AlphaFoldDB" id="K6V465"/>